<feature type="domain" description="RNA polymerase sigma-70 region 2" evidence="6">
    <location>
        <begin position="17"/>
        <end position="75"/>
    </location>
</feature>
<dbReference type="SUPFAM" id="SSF88659">
    <property type="entry name" value="Sigma3 and sigma4 domains of RNA polymerase sigma factors"/>
    <property type="match status" value="1"/>
</dbReference>
<evidence type="ECO:0000256" key="5">
    <source>
        <dbReference type="ARBA" id="ARBA00023163"/>
    </source>
</evidence>
<dbReference type="InterPro" id="IPR013325">
    <property type="entry name" value="RNA_pol_sigma_r2"/>
</dbReference>
<dbReference type="InterPro" id="IPR039425">
    <property type="entry name" value="RNA_pol_sigma-70-like"/>
</dbReference>
<evidence type="ECO:0000256" key="1">
    <source>
        <dbReference type="ARBA" id="ARBA00010641"/>
    </source>
</evidence>
<evidence type="ECO:0000313" key="8">
    <source>
        <dbReference type="EMBL" id="GAA3388388.1"/>
    </source>
</evidence>
<comment type="similarity">
    <text evidence="1">Belongs to the sigma-70 factor family. ECF subfamily.</text>
</comment>
<dbReference type="SUPFAM" id="SSF88946">
    <property type="entry name" value="Sigma2 domain of RNA polymerase sigma factors"/>
    <property type="match status" value="1"/>
</dbReference>
<dbReference type="Gene3D" id="1.10.10.10">
    <property type="entry name" value="Winged helix-like DNA-binding domain superfamily/Winged helix DNA-binding domain"/>
    <property type="match status" value="1"/>
</dbReference>
<dbReference type="InterPro" id="IPR014284">
    <property type="entry name" value="RNA_pol_sigma-70_dom"/>
</dbReference>
<evidence type="ECO:0000259" key="7">
    <source>
        <dbReference type="Pfam" id="PF08281"/>
    </source>
</evidence>
<dbReference type="Pfam" id="PF08281">
    <property type="entry name" value="Sigma70_r4_2"/>
    <property type="match status" value="1"/>
</dbReference>
<reference evidence="9" key="1">
    <citation type="journal article" date="2019" name="Int. J. Syst. Evol. Microbiol.">
        <title>The Global Catalogue of Microorganisms (GCM) 10K type strain sequencing project: providing services to taxonomists for standard genome sequencing and annotation.</title>
        <authorList>
            <consortium name="The Broad Institute Genomics Platform"/>
            <consortium name="The Broad Institute Genome Sequencing Center for Infectious Disease"/>
            <person name="Wu L."/>
            <person name="Ma J."/>
        </authorList>
    </citation>
    <scope>NUCLEOTIDE SEQUENCE [LARGE SCALE GENOMIC DNA]</scope>
    <source>
        <strain evidence="9">JCM 9458</strain>
    </source>
</reference>
<evidence type="ECO:0000259" key="6">
    <source>
        <dbReference type="Pfam" id="PF04542"/>
    </source>
</evidence>
<evidence type="ECO:0000256" key="4">
    <source>
        <dbReference type="ARBA" id="ARBA00023125"/>
    </source>
</evidence>
<dbReference type="InterPro" id="IPR036388">
    <property type="entry name" value="WH-like_DNA-bd_sf"/>
</dbReference>
<sequence length="174" mass="19575">MLDPWEQAYLEFAGERLPVLRRLAYVLCQDWHRADDLVQGALVQLYVHWETVSAATDRAAYARTVLMRVFLNEKRTFWGKRVVLVDDVPDREVTREPDTAASVTLRAALAGLPARQRAVLVLRFLSDLSVEQTAEALECSTGTVKSQTSKALAALRRALPDPEHIDRFTSGPRS</sequence>
<name>A0ABP6SZK1_9ACTN</name>
<dbReference type="InterPro" id="IPR013249">
    <property type="entry name" value="RNA_pol_sigma70_r4_t2"/>
</dbReference>
<dbReference type="CDD" id="cd06171">
    <property type="entry name" value="Sigma70_r4"/>
    <property type="match status" value="1"/>
</dbReference>
<evidence type="ECO:0000256" key="2">
    <source>
        <dbReference type="ARBA" id="ARBA00023015"/>
    </source>
</evidence>
<dbReference type="Pfam" id="PF04542">
    <property type="entry name" value="Sigma70_r2"/>
    <property type="match status" value="1"/>
</dbReference>
<dbReference type="Gene3D" id="1.10.1740.10">
    <property type="match status" value="1"/>
</dbReference>
<organism evidence="8 9">
    <name type="scientific">Cryptosporangium minutisporangium</name>
    <dbReference type="NCBI Taxonomy" id="113569"/>
    <lineage>
        <taxon>Bacteria</taxon>
        <taxon>Bacillati</taxon>
        <taxon>Actinomycetota</taxon>
        <taxon>Actinomycetes</taxon>
        <taxon>Cryptosporangiales</taxon>
        <taxon>Cryptosporangiaceae</taxon>
        <taxon>Cryptosporangium</taxon>
    </lineage>
</organism>
<dbReference type="PANTHER" id="PTHR43133:SF50">
    <property type="entry name" value="ECF RNA POLYMERASE SIGMA FACTOR SIGM"/>
    <property type="match status" value="1"/>
</dbReference>
<evidence type="ECO:0000313" key="9">
    <source>
        <dbReference type="Proteomes" id="UP001501676"/>
    </source>
</evidence>
<dbReference type="Proteomes" id="UP001501676">
    <property type="component" value="Unassembled WGS sequence"/>
</dbReference>
<feature type="domain" description="RNA polymerase sigma factor 70 region 4 type 2" evidence="7">
    <location>
        <begin position="105"/>
        <end position="155"/>
    </location>
</feature>
<dbReference type="InterPro" id="IPR014325">
    <property type="entry name" value="RNA_pol_sigma-E_actinobac"/>
</dbReference>
<dbReference type="EMBL" id="BAAAYN010000023">
    <property type="protein sequence ID" value="GAA3388388.1"/>
    <property type="molecule type" value="Genomic_DNA"/>
</dbReference>
<dbReference type="InterPro" id="IPR007627">
    <property type="entry name" value="RNA_pol_sigma70_r2"/>
</dbReference>
<comment type="caution">
    <text evidence="8">The sequence shown here is derived from an EMBL/GenBank/DDBJ whole genome shotgun (WGS) entry which is preliminary data.</text>
</comment>
<keyword evidence="3" id="KW-0731">Sigma factor</keyword>
<dbReference type="RefSeq" id="WP_345729124.1">
    <property type="nucleotide sequence ID" value="NZ_BAAAYN010000023.1"/>
</dbReference>
<protein>
    <submittedName>
        <fullName evidence="8">SigE family RNA polymerase sigma factor</fullName>
    </submittedName>
</protein>
<dbReference type="NCBIfam" id="TIGR02937">
    <property type="entry name" value="sigma70-ECF"/>
    <property type="match status" value="1"/>
</dbReference>
<proteinExistence type="inferred from homology"/>
<gene>
    <name evidence="8" type="ORF">GCM10020369_34380</name>
</gene>
<evidence type="ECO:0000256" key="3">
    <source>
        <dbReference type="ARBA" id="ARBA00023082"/>
    </source>
</evidence>
<keyword evidence="5" id="KW-0804">Transcription</keyword>
<dbReference type="PANTHER" id="PTHR43133">
    <property type="entry name" value="RNA POLYMERASE ECF-TYPE SIGMA FACTO"/>
    <property type="match status" value="1"/>
</dbReference>
<keyword evidence="4" id="KW-0238">DNA-binding</keyword>
<keyword evidence="2" id="KW-0805">Transcription regulation</keyword>
<accession>A0ABP6SZK1</accession>
<dbReference type="InterPro" id="IPR013324">
    <property type="entry name" value="RNA_pol_sigma_r3/r4-like"/>
</dbReference>
<dbReference type="NCBIfam" id="TIGR02983">
    <property type="entry name" value="SigE-fam_strep"/>
    <property type="match status" value="1"/>
</dbReference>
<keyword evidence="9" id="KW-1185">Reference proteome</keyword>